<evidence type="ECO:0000313" key="2">
    <source>
        <dbReference type="EMBL" id="EOA95992.1"/>
    </source>
</evidence>
<accession>R0L6U4</accession>
<sequence>MDFGIPESPGGTGTAAPCRVMVQRFVWSVAYTVFKALFVSCLLDFIHFYFNVNDKTPEASAFPQEDFRNKVEDYIKRYAR</sequence>
<evidence type="ECO:0000256" key="1">
    <source>
        <dbReference type="SAM" id="Phobius"/>
    </source>
</evidence>
<keyword evidence="1" id="KW-0812">Transmembrane</keyword>
<organism evidence="2 3">
    <name type="scientific">Anas platyrhynchos</name>
    <name type="common">Mallard</name>
    <name type="synonym">Anas boschas</name>
    <dbReference type="NCBI Taxonomy" id="8839"/>
    <lineage>
        <taxon>Eukaryota</taxon>
        <taxon>Metazoa</taxon>
        <taxon>Chordata</taxon>
        <taxon>Craniata</taxon>
        <taxon>Vertebrata</taxon>
        <taxon>Euteleostomi</taxon>
        <taxon>Archelosauria</taxon>
        <taxon>Archosauria</taxon>
        <taxon>Dinosauria</taxon>
        <taxon>Saurischia</taxon>
        <taxon>Theropoda</taxon>
        <taxon>Coelurosauria</taxon>
        <taxon>Aves</taxon>
        <taxon>Neognathae</taxon>
        <taxon>Galloanserae</taxon>
        <taxon>Anseriformes</taxon>
        <taxon>Anatidae</taxon>
        <taxon>Anatinae</taxon>
        <taxon>Anas</taxon>
    </lineage>
</organism>
<dbReference type="AlphaFoldDB" id="R0L6U4"/>
<reference evidence="3" key="1">
    <citation type="journal article" date="2013" name="Nat. Genet.">
        <title>The duck genome and transcriptome provide insight into an avian influenza virus reservoir species.</title>
        <authorList>
            <person name="Huang Y."/>
            <person name="Li Y."/>
            <person name="Burt D.W."/>
            <person name="Chen H."/>
            <person name="Zhang Y."/>
            <person name="Qian W."/>
            <person name="Kim H."/>
            <person name="Gan S."/>
            <person name="Zhao Y."/>
            <person name="Li J."/>
            <person name="Yi K."/>
            <person name="Feng H."/>
            <person name="Zhu P."/>
            <person name="Li B."/>
            <person name="Liu Q."/>
            <person name="Fairley S."/>
            <person name="Magor K.E."/>
            <person name="Du Z."/>
            <person name="Hu X."/>
            <person name="Goodman L."/>
            <person name="Tafer H."/>
            <person name="Vignal A."/>
            <person name="Lee T."/>
            <person name="Kim K.W."/>
            <person name="Sheng Z."/>
            <person name="An Y."/>
            <person name="Searle S."/>
            <person name="Herrero J."/>
            <person name="Groenen M.A."/>
            <person name="Crooijmans R.P."/>
            <person name="Faraut T."/>
            <person name="Cai Q."/>
            <person name="Webster R.G."/>
            <person name="Aldridge J.R."/>
            <person name="Warren W.C."/>
            <person name="Bartschat S."/>
            <person name="Kehr S."/>
            <person name="Marz M."/>
            <person name="Stadler P.F."/>
            <person name="Smith J."/>
            <person name="Kraus R.H."/>
            <person name="Zhao Y."/>
            <person name="Ren L."/>
            <person name="Fei J."/>
            <person name="Morisson M."/>
            <person name="Kaiser P."/>
            <person name="Griffin D.K."/>
            <person name="Rao M."/>
            <person name="Pitel F."/>
            <person name="Wang J."/>
            <person name="Li N."/>
        </authorList>
    </citation>
    <scope>NUCLEOTIDE SEQUENCE [LARGE SCALE GENOMIC DNA]</scope>
</reference>
<evidence type="ECO:0000313" key="3">
    <source>
        <dbReference type="Proteomes" id="UP000296049"/>
    </source>
</evidence>
<feature type="transmembrane region" description="Helical" evidence="1">
    <location>
        <begin position="29"/>
        <end position="50"/>
    </location>
</feature>
<keyword evidence="3" id="KW-1185">Reference proteome</keyword>
<keyword evidence="1" id="KW-0472">Membrane</keyword>
<dbReference type="EMBL" id="KB744105">
    <property type="protein sequence ID" value="EOA95992.1"/>
    <property type="molecule type" value="Genomic_DNA"/>
</dbReference>
<protein>
    <submittedName>
        <fullName evidence="2">Uncharacterized protein</fullName>
    </submittedName>
</protein>
<gene>
    <name evidence="2" type="ORF">Anapl_13891</name>
</gene>
<dbReference type="Proteomes" id="UP000296049">
    <property type="component" value="Unassembled WGS sequence"/>
</dbReference>
<keyword evidence="1" id="KW-1133">Transmembrane helix</keyword>
<proteinExistence type="predicted"/>
<name>R0L6U4_ANAPL</name>